<comment type="caution">
    <text evidence="1">The sequence shown here is derived from an EMBL/GenBank/DDBJ whole genome shotgun (WGS) entry which is preliminary data.</text>
</comment>
<dbReference type="EMBL" id="LAZR01003506">
    <property type="protein sequence ID" value="KKN17598.1"/>
    <property type="molecule type" value="Genomic_DNA"/>
</dbReference>
<accession>A0A0F9RK39</accession>
<protein>
    <submittedName>
        <fullName evidence="1">Uncharacterized protein</fullName>
    </submittedName>
</protein>
<name>A0A0F9RK39_9ZZZZ</name>
<gene>
    <name evidence="1" type="ORF">LCGC14_0964310</name>
</gene>
<evidence type="ECO:0000313" key="1">
    <source>
        <dbReference type="EMBL" id="KKN17598.1"/>
    </source>
</evidence>
<reference evidence="1" key="1">
    <citation type="journal article" date="2015" name="Nature">
        <title>Complex archaea that bridge the gap between prokaryotes and eukaryotes.</title>
        <authorList>
            <person name="Spang A."/>
            <person name="Saw J.H."/>
            <person name="Jorgensen S.L."/>
            <person name="Zaremba-Niedzwiedzka K."/>
            <person name="Martijn J."/>
            <person name="Lind A.E."/>
            <person name="van Eijk R."/>
            <person name="Schleper C."/>
            <person name="Guy L."/>
            <person name="Ettema T.J."/>
        </authorList>
    </citation>
    <scope>NUCLEOTIDE SEQUENCE</scope>
</reference>
<sequence length="120" mass="13339">MLISCNNKGCLKGSSALLKEDTMEVICQECGLPITNISDSMKRALKSFGQIVRSNERKASLLHCRSCRANRDIVLDQNNNTVCKICYSPITITPAFKMTMEEAGSGFERIDTSKQKTTKK</sequence>
<organism evidence="1">
    <name type="scientific">marine sediment metagenome</name>
    <dbReference type="NCBI Taxonomy" id="412755"/>
    <lineage>
        <taxon>unclassified sequences</taxon>
        <taxon>metagenomes</taxon>
        <taxon>ecological metagenomes</taxon>
    </lineage>
</organism>
<proteinExistence type="predicted"/>
<dbReference type="AlphaFoldDB" id="A0A0F9RK39"/>